<dbReference type="AlphaFoldDB" id="A0A1I0RD51"/>
<feature type="region of interest" description="Disordered" evidence="1">
    <location>
        <begin position="22"/>
        <end position="52"/>
    </location>
</feature>
<proteinExistence type="predicted"/>
<evidence type="ECO:0000313" key="3">
    <source>
        <dbReference type="Proteomes" id="UP000199469"/>
    </source>
</evidence>
<dbReference type="Pfam" id="PF14406">
    <property type="entry name" value="Bacteroid_pep"/>
    <property type="match status" value="1"/>
</dbReference>
<gene>
    <name evidence="2" type="ORF">SAMN05421841_2505</name>
</gene>
<sequence length="71" mass="7608">MKKVKGLKKNFSSLENKKLKNLTSIQGGKLPGSSTRTAASNAQGASDVDHYSDDSTGNWTYVGREIYTIGG</sequence>
<dbReference type="RefSeq" id="WP_089793065.1">
    <property type="nucleotide sequence ID" value="NZ_FOIU01000002.1"/>
</dbReference>
<protein>
    <submittedName>
        <fullName evidence="2">Putative peptide modification target, TIGR04139 family</fullName>
    </submittedName>
</protein>
<feature type="compositionally biased region" description="Polar residues" evidence="1">
    <location>
        <begin position="22"/>
        <end position="44"/>
    </location>
</feature>
<name>A0A1I0RD51_9FLAO</name>
<dbReference type="InterPro" id="IPR025842">
    <property type="entry name" value="Bacteroid_pep"/>
</dbReference>
<dbReference type="Proteomes" id="UP000199469">
    <property type="component" value="Unassembled WGS sequence"/>
</dbReference>
<evidence type="ECO:0000313" key="2">
    <source>
        <dbReference type="EMBL" id="SEW38772.1"/>
    </source>
</evidence>
<dbReference type="STRING" id="356305.SAMN05421841_2505"/>
<keyword evidence="3" id="KW-1185">Reference proteome</keyword>
<dbReference type="OrthoDB" id="769301at2"/>
<accession>A0A1I0RD51</accession>
<organism evidence="2 3">
    <name type="scientific">Chryseobacterium wanjuense</name>
    <dbReference type="NCBI Taxonomy" id="356305"/>
    <lineage>
        <taxon>Bacteria</taxon>
        <taxon>Pseudomonadati</taxon>
        <taxon>Bacteroidota</taxon>
        <taxon>Flavobacteriia</taxon>
        <taxon>Flavobacteriales</taxon>
        <taxon>Weeksellaceae</taxon>
        <taxon>Chryseobacterium group</taxon>
        <taxon>Chryseobacterium</taxon>
    </lineage>
</organism>
<evidence type="ECO:0000256" key="1">
    <source>
        <dbReference type="SAM" id="MobiDB-lite"/>
    </source>
</evidence>
<reference evidence="3" key="1">
    <citation type="submission" date="2016-10" db="EMBL/GenBank/DDBJ databases">
        <authorList>
            <person name="Varghese N."/>
            <person name="Submissions S."/>
        </authorList>
    </citation>
    <scope>NUCLEOTIDE SEQUENCE [LARGE SCALE GENOMIC DNA]</scope>
    <source>
        <strain evidence="3">DSM 17724</strain>
    </source>
</reference>
<dbReference type="EMBL" id="FOIU01000002">
    <property type="protein sequence ID" value="SEW38772.1"/>
    <property type="molecule type" value="Genomic_DNA"/>
</dbReference>